<evidence type="ECO:0000313" key="1">
    <source>
        <dbReference type="EMBL" id="GGR38016.1"/>
    </source>
</evidence>
<gene>
    <name evidence="2" type="ORF">CP977_14730</name>
    <name evidence="1" type="ORF">GCM10010497_46160</name>
</gene>
<dbReference type="RefSeq" id="WP_152370249.1">
    <property type="nucleotide sequence ID" value="NZ_BMSJ01000009.1"/>
</dbReference>
<reference evidence="1 4" key="1">
    <citation type="journal article" date="2014" name="Int. J. Syst. Evol. Microbiol.">
        <title>Complete genome sequence of Corynebacterium casei LMG S-19264T (=DSM 44701T), isolated from a smear-ripened cheese.</title>
        <authorList>
            <consortium name="US DOE Joint Genome Institute (JGI-PGF)"/>
            <person name="Walter F."/>
            <person name="Albersmeier A."/>
            <person name="Kalinowski J."/>
            <person name="Ruckert C."/>
        </authorList>
    </citation>
    <scope>NUCLEOTIDE SEQUENCE [LARGE SCALE GENOMIC DNA]</scope>
    <source>
        <strain evidence="1 4">JCM 4205</strain>
    </source>
</reference>
<reference evidence="2 3" key="2">
    <citation type="submission" date="2017-09" db="EMBL/GenBank/DDBJ databases">
        <authorList>
            <person name="Lee N."/>
            <person name="Cho B.-K."/>
        </authorList>
    </citation>
    <scope>NUCLEOTIDE SEQUENCE [LARGE SCALE GENOMIC DNA]</scope>
    <source>
        <strain evidence="2 3">ATCC 19740</strain>
    </source>
</reference>
<dbReference type="EMBL" id="CP023693">
    <property type="protein sequence ID" value="QEV33264.1"/>
    <property type="molecule type" value="Genomic_DNA"/>
</dbReference>
<dbReference type="AlphaFoldDB" id="A0AAV4KPM5"/>
<organism evidence="1 4">
    <name type="scientific">Streptomyces cinereoruber</name>
    <dbReference type="NCBI Taxonomy" id="67260"/>
    <lineage>
        <taxon>Bacteria</taxon>
        <taxon>Bacillati</taxon>
        <taxon>Actinomycetota</taxon>
        <taxon>Actinomycetes</taxon>
        <taxon>Kitasatosporales</taxon>
        <taxon>Streptomycetaceae</taxon>
        <taxon>Streptomyces</taxon>
    </lineage>
</organism>
<proteinExistence type="predicted"/>
<reference evidence="1" key="3">
    <citation type="submission" date="2023-08" db="EMBL/GenBank/DDBJ databases">
        <authorList>
            <person name="Sun Q."/>
            <person name="Ohkuma M."/>
        </authorList>
    </citation>
    <scope>NUCLEOTIDE SEQUENCE</scope>
    <source>
        <strain evidence="1">JCM 4205</strain>
    </source>
</reference>
<evidence type="ECO:0000313" key="2">
    <source>
        <dbReference type="EMBL" id="QEV33264.1"/>
    </source>
</evidence>
<sequence length="89" mass="9963">MPAFPGFDQAGVAYDIQLWHPEWGPTHISVGIPSYPANVFDDQAVDVLIRQFAADLLPTMNGEKILDITRLETHAETWRPPEPEPEPTP</sequence>
<dbReference type="GeneID" id="95455028"/>
<evidence type="ECO:0008006" key="5">
    <source>
        <dbReference type="Google" id="ProtNLM"/>
    </source>
</evidence>
<evidence type="ECO:0000313" key="3">
    <source>
        <dbReference type="Proteomes" id="UP000326029"/>
    </source>
</evidence>
<evidence type="ECO:0000313" key="4">
    <source>
        <dbReference type="Proteomes" id="UP000642014"/>
    </source>
</evidence>
<name>A0AAV4KPM5_9ACTN</name>
<protein>
    <recommendedName>
        <fullName evidence="5">DUF317 domain-containing protein</fullName>
    </recommendedName>
</protein>
<dbReference type="Proteomes" id="UP000326029">
    <property type="component" value="Chromosome"/>
</dbReference>
<dbReference type="EMBL" id="BMSJ01000009">
    <property type="protein sequence ID" value="GGR38016.1"/>
    <property type="molecule type" value="Genomic_DNA"/>
</dbReference>
<dbReference type="Proteomes" id="UP000642014">
    <property type="component" value="Unassembled WGS sequence"/>
</dbReference>
<keyword evidence="3" id="KW-1185">Reference proteome</keyword>
<accession>A0AAV4KPM5</accession>